<gene>
    <name evidence="1" type="ORF">FIBSPDRAFT_688414</name>
</gene>
<accession>A0A166RSV8</accession>
<dbReference type="AlphaFoldDB" id="A0A166RSV8"/>
<keyword evidence="2" id="KW-1185">Reference proteome</keyword>
<feature type="non-terminal residue" evidence="1">
    <location>
        <position position="1"/>
    </location>
</feature>
<dbReference type="Proteomes" id="UP000076532">
    <property type="component" value="Unassembled WGS sequence"/>
</dbReference>
<evidence type="ECO:0000313" key="1">
    <source>
        <dbReference type="EMBL" id="KZP28619.1"/>
    </source>
</evidence>
<dbReference type="OrthoDB" id="3238622at2759"/>
<sequence>FDPAFTESDADIVLQSSDGIRYRVSSYTLRTTSGFFRAMLTLPQRDPTSPTRRSLAEDIIIVEEHSGLIGSMLRMVSGLDFIQWSTLGEAEEMLGIADKYDMPGPMAIIRTSLCMPDNLKQPLKVYAIAARFGWEREAKCASALTLNLQLHDEDHSTILLGIPPSYLLKLFRLHHCRKELFLELAKPAGIPFDLGEITPCTRCGCL</sequence>
<evidence type="ECO:0008006" key="3">
    <source>
        <dbReference type="Google" id="ProtNLM"/>
    </source>
</evidence>
<reference evidence="1 2" key="1">
    <citation type="journal article" date="2016" name="Mol. Biol. Evol.">
        <title>Comparative Genomics of Early-Diverging Mushroom-Forming Fungi Provides Insights into the Origins of Lignocellulose Decay Capabilities.</title>
        <authorList>
            <person name="Nagy L.G."/>
            <person name="Riley R."/>
            <person name="Tritt A."/>
            <person name="Adam C."/>
            <person name="Daum C."/>
            <person name="Floudas D."/>
            <person name="Sun H."/>
            <person name="Yadav J.S."/>
            <person name="Pangilinan J."/>
            <person name="Larsson K.H."/>
            <person name="Matsuura K."/>
            <person name="Barry K."/>
            <person name="Labutti K."/>
            <person name="Kuo R."/>
            <person name="Ohm R.A."/>
            <person name="Bhattacharya S.S."/>
            <person name="Shirouzu T."/>
            <person name="Yoshinaga Y."/>
            <person name="Martin F.M."/>
            <person name="Grigoriev I.V."/>
            <person name="Hibbett D.S."/>
        </authorList>
    </citation>
    <scope>NUCLEOTIDE SEQUENCE [LARGE SCALE GENOMIC DNA]</scope>
    <source>
        <strain evidence="1 2">CBS 109695</strain>
    </source>
</reference>
<organism evidence="1 2">
    <name type="scientific">Athelia psychrophila</name>
    <dbReference type="NCBI Taxonomy" id="1759441"/>
    <lineage>
        <taxon>Eukaryota</taxon>
        <taxon>Fungi</taxon>
        <taxon>Dikarya</taxon>
        <taxon>Basidiomycota</taxon>
        <taxon>Agaricomycotina</taxon>
        <taxon>Agaricomycetes</taxon>
        <taxon>Agaricomycetidae</taxon>
        <taxon>Atheliales</taxon>
        <taxon>Atheliaceae</taxon>
        <taxon>Athelia</taxon>
    </lineage>
</organism>
<dbReference type="Gene3D" id="3.30.710.10">
    <property type="entry name" value="Potassium Channel Kv1.1, Chain A"/>
    <property type="match status" value="1"/>
</dbReference>
<feature type="non-terminal residue" evidence="1">
    <location>
        <position position="206"/>
    </location>
</feature>
<proteinExistence type="predicted"/>
<protein>
    <recommendedName>
        <fullName evidence="3">BTB domain-containing protein</fullName>
    </recommendedName>
</protein>
<dbReference type="InterPro" id="IPR011333">
    <property type="entry name" value="SKP1/BTB/POZ_sf"/>
</dbReference>
<dbReference type="EMBL" id="KV417502">
    <property type="protein sequence ID" value="KZP28619.1"/>
    <property type="molecule type" value="Genomic_DNA"/>
</dbReference>
<dbReference type="STRING" id="436010.A0A166RSV8"/>
<evidence type="ECO:0000313" key="2">
    <source>
        <dbReference type="Proteomes" id="UP000076532"/>
    </source>
</evidence>
<name>A0A166RSV8_9AGAM</name>